<comment type="similarity">
    <text evidence="11">Belongs to the PpiD chaperone family.</text>
</comment>
<accession>A0A934I9D5</accession>
<dbReference type="InterPro" id="IPR000297">
    <property type="entry name" value="PPIase_PpiC"/>
</dbReference>
<dbReference type="PANTHER" id="PTHR47529">
    <property type="entry name" value="PEPTIDYL-PROLYL CIS-TRANS ISOMERASE D"/>
    <property type="match status" value="1"/>
</dbReference>
<feature type="transmembrane region" description="Helical" evidence="15">
    <location>
        <begin position="12"/>
        <end position="33"/>
    </location>
</feature>
<gene>
    <name evidence="17" type="ORF">ILP92_09065</name>
</gene>
<evidence type="ECO:0000256" key="10">
    <source>
        <dbReference type="ARBA" id="ARBA00031484"/>
    </source>
</evidence>
<keyword evidence="5 15" id="KW-0812">Transmembrane</keyword>
<evidence type="ECO:0000256" key="4">
    <source>
        <dbReference type="ARBA" id="ARBA00022519"/>
    </source>
</evidence>
<evidence type="ECO:0000313" key="17">
    <source>
        <dbReference type="EMBL" id="MBJ3762894.1"/>
    </source>
</evidence>
<dbReference type="SUPFAM" id="SSF109998">
    <property type="entry name" value="Triger factor/SurA peptide-binding domain-like"/>
    <property type="match status" value="1"/>
</dbReference>
<dbReference type="EMBL" id="JAEKPD010000008">
    <property type="protein sequence ID" value="MBJ3762894.1"/>
    <property type="molecule type" value="Genomic_DNA"/>
</dbReference>
<dbReference type="InterPro" id="IPR046357">
    <property type="entry name" value="PPIase_dom_sf"/>
</dbReference>
<keyword evidence="3" id="KW-1003">Cell membrane</keyword>
<evidence type="ECO:0000256" key="11">
    <source>
        <dbReference type="ARBA" id="ARBA00038408"/>
    </source>
</evidence>
<feature type="domain" description="PpiC" evidence="16">
    <location>
        <begin position="265"/>
        <end position="352"/>
    </location>
</feature>
<evidence type="ECO:0000256" key="15">
    <source>
        <dbReference type="SAM" id="Phobius"/>
    </source>
</evidence>
<protein>
    <recommendedName>
        <fullName evidence="2">Parvulin-like PPIase</fullName>
    </recommendedName>
    <alternativeName>
        <fullName evidence="9">Peptidyl-prolyl cis-trans isomerase plp</fullName>
    </alternativeName>
    <alternativeName>
        <fullName evidence="12">Periplasmic chaperone PpiD</fullName>
    </alternativeName>
    <alternativeName>
        <fullName evidence="13">Periplasmic folding chaperone</fullName>
    </alternativeName>
    <alternativeName>
        <fullName evidence="10">Rotamase plp</fullName>
    </alternativeName>
</protein>
<dbReference type="InterPro" id="IPR052029">
    <property type="entry name" value="PpiD_chaperone"/>
</dbReference>
<keyword evidence="7 15" id="KW-0472">Membrane</keyword>
<dbReference type="Pfam" id="PF13624">
    <property type="entry name" value="SurA_N_3"/>
    <property type="match status" value="1"/>
</dbReference>
<dbReference type="Pfam" id="PF13145">
    <property type="entry name" value="Rotamase_2"/>
    <property type="match status" value="1"/>
</dbReference>
<reference evidence="17" key="1">
    <citation type="submission" date="2020-12" db="EMBL/GenBank/DDBJ databases">
        <title>Bacterial taxonomy.</title>
        <authorList>
            <person name="Pan X."/>
        </authorList>
    </citation>
    <scope>NUCLEOTIDE SEQUENCE</scope>
    <source>
        <strain evidence="17">KCTC 52957</strain>
    </source>
</reference>
<evidence type="ECO:0000256" key="3">
    <source>
        <dbReference type="ARBA" id="ARBA00022475"/>
    </source>
</evidence>
<dbReference type="Gene3D" id="1.10.4030.10">
    <property type="entry name" value="Porin chaperone SurA, peptide-binding domain"/>
    <property type="match status" value="1"/>
</dbReference>
<keyword evidence="14 17" id="KW-0413">Isomerase</keyword>
<evidence type="ECO:0000256" key="2">
    <source>
        <dbReference type="ARBA" id="ARBA00018370"/>
    </source>
</evidence>
<dbReference type="SUPFAM" id="SSF54534">
    <property type="entry name" value="FKBP-like"/>
    <property type="match status" value="1"/>
</dbReference>
<keyword evidence="6 15" id="KW-1133">Transmembrane helix</keyword>
<sequence>MAKSGGNAVSKGIVWVILLLLIVGLAGFGAGSFGGSVRSLGSVGDTEIDIDRYARAVQQEIRSFEAQTGQRLTFQQAQQFGLDRIVLQRMVALAALEDEADELGISVGDAEIRREVLQTEAFEGLDGQFDREAYEFALDRAGVSVAEYERDLRDEISRTLLQGAVVSGIQPPDAFVDALYDYARETRDLTLLRLGRADLDTPIGEPSDADLQAYYDANPDQFTLPERKRITYAWLRPEMLVDDVAVDDDALRRLYDERAELYDRPERRLVERLIFESDEAAQAAADSIAAGDTDFDQLVDQRGLELADIDLGELTRDDLDGAARDAVFDAETAGIVGPVDTDLGPALFRINAILQAVTTPFEDVRDDLQSEYALDAARRMIEDQIDPVEDLLAGGATLEEIADETPFEAGEILYSPEIASIAGDDIDAYEEFRSAAAAAEVGDFPELGELADGGLFALRVDEVVDPTLHPLDEVEVQVIEAWDSAQLTERLQAKADEIFAAVGDGADLASQGGVEIRETGVLRDAFLEDTPTDLVLTAFEIEEGALRVIPTDGGALILRVDAINPPAGDSNEAQQIKDSVRQSAGQGIAQDITEAFTSALERQKGIRLNSQAVQAVNAQFN</sequence>
<evidence type="ECO:0000256" key="13">
    <source>
        <dbReference type="ARBA" id="ARBA00042775"/>
    </source>
</evidence>
<evidence type="ECO:0000256" key="6">
    <source>
        <dbReference type="ARBA" id="ARBA00022989"/>
    </source>
</evidence>
<evidence type="ECO:0000256" key="8">
    <source>
        <dbReference type="ARBA" id="ARBA00023186"/>
    </source>
</evidence>
<dbReference type="PROSITE" id="PS50198">
    <property type="entry name" value="PPIC_PPIASE_2"/>
    <property type="match status" value="1"/>
</dbReference>
<evidence type="ECO:0000259" key="16">
    <source>
        <dbReference type="PROSITE" id="PS50198"/>
    </source>
</evidence>
<evidence type="ECO:0000256" key="14">
    <source>
        <dbReference type="PROSITE-ProRule" id="PRU00278"/>
    </source>
</evidence>
<proteinExistence type="inferred from homology"/>
<comment type="caution">
    <text evidence="17">The sequence shown here is derived from an EMBL/GenBank/DDBJ whole genome shotgun (WGS) entry which is preliminary data.</text>
</comment>
<dbReference type="PANTHER" id="PTHR47529:SF1">
    <property type="entry name" value="PERIPLASMIC CHAPERONE PPID"/>
    <property type="match status" value="1"/>
</dbReference>
<dbReference type="Proteomes" id="UP000642488">
    <property type="component" value="Unassembled WGS sequence"/>
</dbReference>
<organism evidence="17 18">
    <name type="scientific">Palleronia pontilimi</name>
    <dbReference type="NCBI Taxonomy" id="1964209"/>
    <lineage>
        <taxon>Bacteria</taxon>
        <taxon>Pseudomonadati</taxon>
        <taxon>Pseudomonadota</taxon>
        <taxon>Alphaproteobacteria</taxon>
        <taxon>Rhodobacterales</taxon>
        <taxon>Roseobacteraceae</taxon>
        <taxon>Palleronia</taxon>
    </lineage>
</organism>
<keyword evidence="8" id="KW-0143">Chaperone</keyword>
<evidence type="ECO:0000256" key="9">
    <source>
        <dbReference type="ARBA" id="ARBA00030642"/>
    </source>
</evidence>
<dbReference type="GO" id="GO:0003755">
    <property type="term" value="F:peptidyl-prolyl cis-trans isomerase activity"/>
    <property type="evidence" value="ECO:0007669"/>
    <property type="project" value="UniProtKB-KW"/>
</dbReference>
<name>A0A934I9D5_9RHOB</name>
<dbReference type="Gene3D" id="3.10.50.40">
    <property type="match status" value="1"/>
</dbReference>
<dbReference type="AlphaFoldDB" id="A0A934I9D5"/>
<dbReference type="RefSeq" id="WP_198916072.1">
    <property type="nucleotide sequence ID" value="NZ_JAEKPD010000008.1"/>
</dbReference>
<evidence type="ECO:0000256" key="7">
    <source>
        <dbReference type="ARBA" id="ARBA00023136"/>
    </source>
</evidence>
<dbReference type="InterPro" id="IPR027304">
    <property type="entry name" value="Trigger_fact/SurA_dom_sf"/>
</dbReference>
<keyword evidence="18" id="KW-1185">Reference proteome</keyword>
<keyword evidence="4" id="KW-0997">Cell inner membrane</keyword>
<evidence type="ECO:0000256" key="1">
    <source>
        <dbReference type="ARBA" id="ARBA00004382"/>
    </source>
</evidence>
<evidence type="ECO:0000256" key="12">
    <source>
        <dbReference type="ARBA" id="ARBA00040743"/>
    </source>
</evidence>
<dbReference type="GO" id="GO:0005886">
    <property type="term" value="C:plasma membrane"/>
    <property type="evidence" value="ECO:0007669"/>
    <property type="project" value="UniProtKB-SubCell"/>
</dbReference>
<evidence type="ECO:0000256" key="5">
    <source>
        <dbReference type="ARBA" id="ARBA00022692"/>
    </source>
</evidence>
<evidence type="ECO:0000313" key="18">
    <source>
        <dbReference type="Proteomes" id="UP000642488"/>
    </source>
</evidence>
<comment type="subcellular location">
    <subcellularLocation>
        <location evidence="1">Cell inner membrane</location>
        <topology evidence="1">Single-pass type II membrane protein</topology>
        <orientation evidence="1">Periplasmic side</orientation>
    </subcellularLocation>
</comment>
<keyword evidence="14" id="KW-0697">Rotamase</keyword>